<dbReference type="CDD" id="cd06257">
    <property type="entry name" value="DnaJ"/>
    <property type="match status" value="1"/>
</dbReference>
<name>A0ABS9W4M1_9PROT</name>
<dbReference type="SMART" id="SM00271">
    <property type="entry name" value="DnaJ"/>
    <property type="match status" value="1"/>
</dbReference>
<feature type="domain" description="J" evidence="1">
    <location>
        <begin position="186"/>
        <end position="250"/>
    </location>
</feature>
<evidence type="ECO:0000313" key="3">
    <source>
        <dbReference type="Proteomes" id="UP001201985"/>
    </source>
</evidence>
<dbReference type="Gene3D" id="1.10.287.110">
    <property type="entry name" value="DnaJ domain"/>
    <property type="match status" value="1"/>
</dbReference>
<reference evidence="2 3" key="1">
    <citation type="submission" date="2022-03" db="EMBL/GenBank/DDBJ databases">
        <title>Complete genome analysis of Roseomonas KG 17.1 : a prolific producer of plant growth promoters.</title>
        <authorList>
            <person name="Saadouli I."/>
            <person name="Najjari A."/>
            <person name="Mosbah A."/>
            <person name="Ouzari H.I."/>
        </authorList>
    </citation>
    <scope>NUCLEOTIDE SEQUENCE [LARGE SCALE GENOMIC DNA]</scope>
    <source>
        <strain evidence="2 3">KG17-1</strain>
    </source>
</reference>
<dbReference type="InterPro" id="IPR007791">
    <property type="entry name" value="DjlA_N"/>
</dbReference>
<dbReference type="InterPro" id="IPR001623">
    <property type="entry name" value="DnaJ_domain"/>
</dbReference>
<dbReference type="Pfam" id="PF00226">
    <property type="entry name" value="DnaJ"/>
    <property type="match status" value="1"/>
</dbReference>
<proteinExistence type="predicted"/>
<accession>A0ABS9W4M1</accession>
<evidence type="ECO:0000259" key="1">
    <source>
        <dbReference type="PROSITE" id="PS50076"/>
    </source>
</evidence>
<dbReference type="RefSeq" id="WP_120005793.1">
    <property type="nucleotide sequence ID" value="NZ_JALBUU010000004.1"/>
</dbReference>
<dbReference type="SUPFAM" id="SSF46565">
    <property type="entry name" value="Chaperone J-domain"/>
    <property type="match status" value="1"/>
</dbReference>
<dbReference type="CDD" id="cd07316">
    <property type="entry name" value="terB_like_DjlA"/>
    <property type="match status" value="1"/>
</dbReference>
<evidence type="ECO:0000313" key="2">
    <source>
        <dbReference type="EMBL" id="MCI0754227.1"/>
    </source>
</evidence>
<organism evidence="2 3">
    <name type="scientific">Teichococcus vastitatis</name>
    <dbReference type="NCBI Taxonomy" id="2307076"/>
    <lineage>
        <taxon>Bacteria</taxon>
        <taxon>Pseudomonadati</taxon>
        <taxon>Pseudomonadota</taxon>
        <taxon>Alphaproteobacteria</taxon>
        <taxon>Acetobacterales</taxon>
        <taxon>Roseomonadaceae</taxon>
        <taxon>Roseomonas</taxon>
    </lineage>
</organism>
<sequence>MSFWGKILGGMTGFAMGGPFGAVVGAALGHAAEENGRIPELDARPEALARITNREQLFSIGVIVLSAKLAKSDGAVKREEINAFKRAFRIPPENQRHVGVLFDKAREDADGFEPFARRMGEVFADNRAMLEEVLAALHQIARADGPMTRGEAAFLAKVREAFRLDGAAGEQARQQVPPPSLSRGPDPYRVLGIAPDAGDEAVRLAWRRLMREHHPDSLAARGAAPDLVHRASERVAEINAAWDRIKRERRL</sequence>
<keyword evidence="3" id="KW-1185">Reference proteome</keyword>
<dbReference type="EMBL" id="JALBUU010000004">
    <property type="protein sequence ID" value="MCI0754227.1"/>
    <property type="molecule type" value="Genomic_DNA"/>
</dbReference>
<dbReference type="InterPro" id="IPR029024">
    <property type="entry name" value="TerB-like"/>
</dbReference>
<comment type="caution">
    <text evidence="2">The sequence shown here is derived from an EMBL/GenBank/DDBJ whole genome shotgun (WGS) entry which is preliminary data.</text>
</comment>
<dbReference type="Pfam" id="PF05099">
    <property type="entry name" value="TerB"/>
    <property type="match status" value="1"/>
</dbReference>
<dbReference type="PRINTS" id="PR00625">
    <property type="entry name" value="JDOMAIN"/>
</dbReference>
<protein>
    <submittedName>
        <fullName evidence="2">TerB family tellurite resistance protein</fullName>
    </submittedName>
</protein>
<dbReference type="InterPro" id="IPR036869">
    <property type="entry name" value="J_dom_sf"/>
</dbReference>
<dbReference type="Gene3D" id="1.10.3680.10">
    <property type="entry name" value="TerB-like"/>
    <property type="match status" value="1"/>
</dbReference>
<dbReference type="Proteomes" id="UP001201985">
    <property type="component" value="Unassembled WGS sequence"/>
</dbReference>
<dbReference type="PROSITE" id="PS50076">
    <property type="entry name" value="DNAJ_2"/>
    <property type="match status" value="1"/>
</dbReference>
<gene>
    <name evidence="2" type="ORF">MON41_10715</name>
</gene>
<dbReference type="SUPFAM" id="SSF158682">
    <property type="entry name" value="TerB-like"/>
    <property type="match status" value="1"/>
</dbReference>